<dbReference type="Pfam" id="PF04972">
    <property type="entry name" value="BON"/>
    <property type="match status" value="1"/>
</dbReference>
<dbReference type="OrthoDB" id="4474880at2"/>
<dbReference type="InterPro" id="IPR007055">
    <property type="entry name" value="BON_dom"/>
</dbReference>
<dbReference type="AlphaFoldDB" id="A0A318LIG1"/>
<gene>
    <name evidence="2" type="ORF">BA062_21265</name>
</gene>
<dbReference type="EMBL" id="MASU01000008">
    <property type="protein sequence ID" value="PXY29709.1"/>
    <property type="molecule type" value="Genomic_DNA"/>
</dbReference>
<evidence type="ECO:0000313" key="2">
    <source>
        <dbReference type="EMBL" id="PXY29709.1"/>
    </source>
</evidence>
<accession>A0A318LIG1</accession>
<dbReference type="PROSITE" id="PS50914">
    <property type="entry name" value="BON"/>
    <property type="match status" value="1"/>
</dbReference>
<dbReference type="Proteomes" id="UP000247892">
    <property type="component" value="Unassembled WGS sequence"/>
</dbReference>
<evidence type="ECO:0000313" key="3">
    <source>
        <dbReference type="Proteomes" id="UP000247892"/>
    </source>
</evidence>
<proteinExistence type="predicted"/>
<feature type="domain" description="BON" evidence="1">
    <location>
        <begin position="9"/>
        <end position="77"/>
    </location>
</feature>
<sequence length="88" mass="9521">MLNPGSGEAPEYIAARIRRALAEDPRTAELGIQVIVKGAHVYLCGTVSSQQCKEELNRVAQEREPTLTVHNDVDVVEAGEPGAPEVLR</sequence>
<name>A0A318LIG1_9PSEU</name>
<comment type="caution">
    <text evidence="2">The sequence shown here is derived from an EMBL/GenBank/DDBJ whole genome shotgun (WGS) entry which is preliminary data.</text>
</comment>
<keyword evidence="3" id="KW-1185">Reference proteome</keyword>
<organism evidence="2 3">
    <name type="scientific">Prauserella flavalba</name>
    <dbReference type="NCBI Taxonomy" id="1477506"/>
    <lineage>
        <taxon>Bacteria</taxon>
        <taxon>Bacillati</taxon>
        <taxon>Actinomycetota</taxon>
        <taxon>Actinomycetes</taxon>
        <taxon>Pseudonocardiales</taxon>
        <taxon>Pseudonocardiaceae</taxon>
        <taxon>Prauserella</taxon>
    </lineage>
</organism>
<protein>
    <submittedName>
        <fullName evidence="2">Phospholipid-binding protein</fullName>
    </submittedName>
</protein>
<evidence type="ECO:0000259" key="1">
    <source>
        <dbReference type="PROSITE" id="PS50914"/>
    </source>
</evidence>
<dbReference type="RefSeq" id="WP_110339492.1">
    <property type="nucleotide sequence ID" value="NZ_MASU01000008.1"/>
</dbReference>
<reference evidence="2 3" key="1">
    <citation type="submission" date="2016-07" db="EMBL/GenBank/DDBJ databases">
        <title>Draft genome sequence of Prauserella sp. YIM 121212, isolated from alkaline soil.</title>
        <authorList>
            <person name="Ruckert C."/>
            <person name="Albersmeier A."/>
            <person name="Jiang C.-L."/>
            <person name="Jiang Y."/>
            <person name="Kalinowski J."/>
            <person name="Schneider O."/>
            <person name="Winkler A."/>
            <person name="Zotchev S.B."/>
        </authorList>
    </citation>
    <scope>NUCLEOTIDE SEQUENCE [LARGE SCALE GENOMIC DNA]</scope>
    <source>
        <strain evidence="2 3">YIM 121212</strain>
    </source>
</reference>